<keyword evidence="1" id="KW-0472">Membrane</keyword>
<proteinExistence type="predicted"/>
<organism evidence="2 3">
    <name type="scientific">Candidatus Nanoclepta minutus</name>
    <dbReference type="NCBI Taxonomy" id="1940235"/>
    <lineage>
        <taxon>Archaea</taxon>
        <taxon>Nanobdellota</taxon>
        <taxon>Candidatus Nanoclepta</taxon>
    </lineage>
</organism>
<dbReference type="AlphaFoldDB" id="A0A397WMU4"/>
<keyword evidence="1" id="KW-1133">Transmembrane helix</keyword>
<accession>A0A397WMU4</accession>
<keyword evidence="1" id="KW-0812">Transmembrane</keyword>
<evidence type="ECO:0000256" key="1">
    <source>
        <dbReference type="SAM" id="Phobius"/>
    </source>
</evidence>
<dbReference type="EMBL" id="MWMI01000002">
    <property type="protein sequence ID" value="RIB35368.1"/>
    <property type="molecule type" value="Genomic_DNA"/>
</dbReference>
<gene>
    <name evidence="2" type="ORF">BXU00_01215</name>
</gene>
<evidence type="ECO:0000313" key="2">
    <source>
        <dbReference type="EMBL" id="RIB35368.1"/>
    </source>
</evidence>
<evidence type="ECO:0000313" key="3">
    <source>
        <dbReference type="Proteomes" id="UP000266622"/>
    </source>
</evidence>
<feature type="transmembrane region" description="Helical" evidence="1">
    <location>
        <begin position="6"/>
        <end position="28"/>
    </location>
</feature>
<reference evidence="2 3" key="1">
    <citation type="journal article" date="2018" name="Syst. Appl. Microbiol.">
        <title>A new symbiotic nanoarchaeote (Candidatus Nanoclepta minutus) and its host (Zestosphaera tikiterensis gen. nov., sp. nov.) from a New Zealand hot spring.</title>
        <authorList>
            <person name="St John E."/>
            <person name="Liu Y."/>
            <person name="Podar M."/>
            <person name="Stott M.B."/>
            <person name="Meneghin J."/>
            <person name="Chen Z."/>
            <person name="Lagutin K."/>
            <person name="Mitchell K."/>
            <person name="Reysenbach A.L."/>
        </authorList>
    </citation>
    <scope>NUCLEOTIDE SEQUENCE [LARGE SCALE GENOMIC DNA]</scope>
    <source>
        <strain evidence="2">NZ3</strain>
    </source>
</reference>
<sequence length="288" mass="33971">MARSQFYLLIIGILMVFLMYFVYQINLISSEMSYYKRNYETLASLYELKRYLEEIQRIFYLKDVKLMRVTVFYNCSFDNISIKNPFGSDKVAVFDSNFNYLFTSSSDTLINFTVKSKDPYENNICIFDGYIGYSENFTINMNFSGYQPIKAYFSYFEYNFTIDTYQPFILPLKDHDASVYFDDSCTEIEFRVPKILIYLPSYSLDIVKIEKLDEGNNRINVSITNTGRCPIDLTNFMYFTNNNLFTIQPNKTVYGPSFIINPYETKNFTFLNYSNTFCLVSLGFKKCI</sequence>
<comment type="caution">
    <text evidence="2">The sequence shown here is derived from an EMBL/GenBank/DDBJ whole genome shotgun (WGS) entry which is preliminary data.</text>
</comment>
<name>A0A397WMU4_9ARCH</name>
<protein>
    <submittedName>
        <fullName evidence="2">Uncharacterized protein</fullName>
    </submittedName>
</protein>
<dbReference type="Proteomes" id="UP000266622">
    <property type="component" value="Unassembled WGS sequence"/>
</dbReference>